<comment type="caution">
    <text evidence="2">The sequence shown here is derived from an EMBL/GenBank/DDBJ whole genome shotgun (WGS) entry which is preliminary data.</text>
</comment>
<dbReference type="EMBL" id="LJOW01000020">
    <property type="protein sequence ID" value="OBQ44556.1"/>
    <property type="molecule type" value="Genomic_DNA"/>
</dbReference>
<reference evidence="2 3" key="1">
    <citation type="submission" date="2015-09" db="EMBL/GenBank/DDBJ databases">
        <title>Aphanizomenon flos-aquae WA102.</title>
        <authorList>
            <person name="Driscoll C."/>
        </authorList>
    </citation>
    <scope>NUCLEOTIDE SEQUENCE [LARGE SCALE GENOMIC DNA]</scope>
    <source>
        <strain evidence="2">WA102</strain>
    </source>
</reference>
<keyword evidence="1" id="KW-0812">Transmembrane</keyword>
<feature type="transmembrane region" description="Helical" evidence="1">
    <location>
        <begin position="37"/>
        <end position="61"/>
    </location>
</feature>
<keyword evidence="1" id="KW-0472">Membrane</keyword>
<proteinExistence type="predicted"/>
<gene>
    <name evidence="2" type="ORF">AN484_06625</name>
</gene>
<sequence>MITKMVSQRLIVSLIGIALIQASWRWAVAHLYTLPEIALSGFVTITTNTLYVTGAIVVFLVTGRMVYDWKMGTSQVQEVVGTVSKIKEEIVERTPKPKSFDDEEI</sequence>
<evidence type="ECO:0000313" key="2">
    <source>
        <dbReference type="EMBL" id="OBQ44556.1"/>
    </source>
</evidence>
<accession>A0A1B7X5A7</accession>
<organism evidence="2 3">
    <name type="scientific">Aphanizomenon flos-aquae WA102</name>
    <dbReference type="NCBI Taxonomy" id="1710896"/>
    <lineage>
        <taxon>Bacteria</taxon>
        <taxon>Bacillati</taxon>
        <taxon>Cyanobacteriota</taxon>
        <taxon>Cyanophyceae</taxon>
        <taxon>Nostocales</taxon>
        <taxon>Aphanizomenonaceae</taxon>
        <taxon>Aphanizomenon</taxon>
    </lineage>
</organism>
<evidence type="ECO:0000256" key="1">
    <source>
        <dbReference type="SAM" id="Phobius"/>
    </source>
</evidence>
<evidence type="ECO:0000313" key="3">
    <source>
        <dbReference type="Proteomes" id="UP000092093"/>
    </source>
</evidence>
<protein>
    <submittedName>
        <fullName evidence="2">Uncharacterized protein</fullName>
    </submittedName>
</protein>
<dbReference type="Proteomes" id="UP000092093">
    <property type="component" value="Unassembled WGS sequence"/>
</dbReference>
<dbReference type="AlphaFoldDB" id="A0A1B7X5A7"/>
<name>A0A1B7X5A7_APHFL</name>
<keyword evidence="1" id="KW-1133">Transmembrane helix</keyword>